<dbReference type="Pfam" id="PF14907">
    <property type="entry name" value="NTP_transf_5"/>
    <property type="match status" value="1"/>
</dbReference>
<protein>
    <submittedName>
        <fullName evidence="1">Nucleotidyltransferase family protein</fullName>
    </submittedName>
</protein>
<dbReference type="AlphaFoldDB" id="A0AA96LF26"/>
<sequence length="396" mass="46372">MNKELHLDLSLFPKELNLILLIVRSRKEQDLVHALHKEELEDFDWGLFLELARHHRLFPLLYTKIRKVDPSVIPAYVIDYLRKDYQANTFKMLTLCSEMDQIFRLFSQASIRCLSLKGPVLAADLYGDLSLRTSGDLDLLIPLADLDQAEELLVEAGYEKMEAPDMTLNDWKWRHHHVTFYHAAKKMTLEIHWRLSPGPGKEPDFDFLWARRRCSSVTQEPVYYLGREDLFLFLTAHGARHGWSRLRWLMDISLLVHQELDSKALIYLLKQNGQLHTGAQALVLASELLRTPIPDGLRKTTSHKRAWQLAEEALFYLRRMVNLHNKPVPEDVSKYHKGHLFSLMSGQQKILFVLSFLYPYPEDIAIVKLPKSLHFLYFPLRPVLWMWRKTKKPAIS</sequence>
<evidence type="ECO:0000313" key="1">
    <source>
        <dbReference type="EMBL" id="WNQ12682.1"/>
    </source>
</evidence>
<dbReference type="KEGG" id="paun:MJA45_06530"/>
<gene>
    <name evidence="1" type="ORF">MJA45_06530</name>
</gene>
<dbReference type="EMBL" id="CP130318">
    <property type="protein sequence ID" value="WNQ12682.1"/>
    <property type="molecule type" value="Genomic_DNA"/>
</dbReference>
<organism evidence="1 2">
    <name type="scientific">Paenibacillus aurantius</name>
    <dbReference type="NCBI Taxonomy" id="2918900"/>
    <lineage>
        <taxon>Bacteria</taxon>
        <taxon>Bacillati</taxon>
        <taxon>Bacillota</taxon>
        <taxon>Bacilli</taxon>
        <taxon>Bacillales</taxon>
        <taxon>Paenibacillaceae</taxon>
        <taxon>Paenibacillus</taxon>
    </lineage>
</organism>
<accession>A0AA96LF26</accession>
<dbReference type="InterPro" id="IPR039498">
    <property type="entry name" value="NTP_transf_5"/>
</dbReference>
<keyword evidence="2" id="KW-1185">Reference proteome</keyword>
<evidence type="ECO:0000313" key="2">
    <source>
        <dbReference type="Proteomes" id="UP001305702"/>
    </source>
</evidence>
<reference evidence="1 2" key="1">
    <citation type="submission" date="2022-02" db="EMBL/GenBank/DDBJ databases">
        <title>Paenibacillus sp. MBLB1776 Whole Genome Shotgun Sequencing.</title>
        <authorList>
            <person name="Hwang C.Y."/>
            <person name="Cho E.-S."/>
            <person name="Seo M.-J."/>
        </authorList>
    </citation>
    <scope>NUCLEOTIDE SEQUENCE [LARGE SCALE GENOMIC DNA]</scope>
    <source>
        <strain evidence="1 2">MBLB1776</strain>
    </source>
</reference>
<dbReference type="Proteomes" id="UP001305702">
    <property type="component" value="Chromosome"/>
</dbReference>
<name>A0AA96LF26_9BACL</name>
<dbReference type="RefSeq" id="WP_315606460.1">
    <property type="nucleotide sequence ID" value="NZ_CP130318.1"/>
</dbReference>
<proteinExistence type="predicted"/>